<evidence type="ECO:0000256" key="4">
    <source>
        <dbReference type="ARBA" id="ARBA00022692"/>
    </source>
</evidence>
<dbReference type="PANTHER" id="PTHR43867:SF2">
    <property type="entry name" value="CELLULOSE SYNTHASE CATALYTIC SUBUNIT A [UDP-FORMING]"/>
    <property type="match status" value="1"/>
</dbReference>
<keyword evidence="6 7" id="KW-0472">Membrane</keyword>
<dbReference type="PANTHER" id="PTHR43867">
    <property type="entry name" value="CELLULOSE SYNTHASE CATALYTIC SUBUNIT A [UDP-FORMING]"/>
    <property type="match status" value="1"/>
</dbReference>
<feature type="domain" description="Glycosyltransferase 2-like" evidence="8">
    <location>
        <begin position="225"/>
        <end position="423"/>
    </location>
</feature>
<feature type="transmembrane region" description="Helical" evidence="7">
    <location>
        <begin position="467"/>
        <end position="491"/>
    </location>
</feature>
<keyword evidence="10" id="KW-1185">Reference proteome</keyword>
<keyword evidence="4 7" id="KW-0812">Transmembrane</keyword>
<proteinExistence type="predicted"/>
<evidence type="ECO:0000259" key="8">
    <source>
        <dbReference type="Pfam" id="PF13632"/>
    </source>
</evidence>
<dbReference type="Gene3D" id="3.90.550.10">
    <property type="entry name" value="Spore Coat Polysaccharide Biosynthesis Protein SpsA, Chain A"/>
    <property type="match status" value="1"/>
</dbReference>
<comment type="subcellular location">
    <subcellularLocation>
        <location evidence="1">Membrane</location>
        <topology evidence="1">Multi-pass membrane protein</topology>
    </subcellularLocation>
</comment>
<dbReference type="GO" id="GO:0016020">
    <property type="term" value="C:membrane"/>
    <property type="evidence" value="ECO:0007669"/>
    <property type="project" value="UniProtKB-SubCell"/>
</dbReference>
<evidence type="ECO:0000313" key="10">
    <source>
        <dbReference type="Proteomes" id="UP000287171"/>
    </source>
</evidence>
<evidence type="ECO:0000256" key="6">
    <source>
        <dbReference type="ARBA" id="ARBA00023136"/>
    </source>
</evidence>
<dbReference type="Pfam" id="PF13632">
    <property type="entry name" value="Glyco_trans_2_3"/>
    <property type="match status" value="1"/>
</dbReference>
<sequence>MLDESDLVAGYNDWLSKHTSSSTSSTTSDSHEYREYSLRSVKIRGKDISTFAPFRHKLSAFKTITRSQIFLLLASIAIVVTAFIFFGMTLLVTIMALLMLFYLGDLALSFFLALQTFRHSAEEHIEDEIVHVLSDARWPMYTILCPLYKEARIVPQFVDAMQKLDYPVEKLQILFLTEQDDSETRDAINILNLPAHFKIVTVPEGYPRTKPRACNFGLLLAKGDYVVIYDAEDIPDPLQLKKAVLTFANLGPDIACVQAKLNFYNPRQNILTRWFTAEYSLWFDLTLPGLQRLGLPLPLGGTSNHFRIELLRTLGAWDPFNVTEDCDLGLRLGRYGLKTAMLNSTTYEEATSNVKNWIRQRSRWIKGYMQTYLVYMRQPLRYFRPGHFSEFLSLQLVIGGKTAVLFINPLMWLLLFIYVFWHTQVGPVYRELFPPVLLYIGTISLIFGNFFYIYSHMAGCFKRDEHTLIKWTLLIPVYWLLNSIAGFYALYQLILKPHYWEKTQHGFHLAELKPVSATTVVGVVQVTDLDDTALTTLVSTDQSTQA</sequence>
<evidence type="ECO:0000256" key="3">
    <source>
        <dbReference type="ARBA" id="ARBA00022679"/>
    </source>
</evidence>
<feature type="transmembrane region" description="Helical" evidence="7">
    <location>
        <begin position="94"/>
        <end position="114"/>
    </location>
</feature>
<dbReference type="InterPro" id="IPR029044">
    <property type="entry name" value="Nucleotide-diphossugar_trans"/>
</dbReference>
<name>A0A402BK37_9CHLR</name>
<evidence type="ECO:0000313" key="9">
    <source>
        <dbReference type="EMBL" id="GCE31705.1"/>
    </source>
</evidence>
<dbReference type="Proteomes" id="UP000287171">
    <property type="component" value="Unassembled WGS sequence"/>
</dbReference>
<reference evidence="10" key="1">
    <citation type="submission" date="2018-12" db="EMBL/GenBank/DDBJ databases">
        <title>Tengunoibacter tsumagoiensis gen. nov., sp. nov., Dictyobacter kobayashii sp. nov., D. alpinus sp. nov., and D. joshuensis sp. nov. and description of Dictyobacteraceae fam. nov. within the order Ktedonobacterales isolated from Tengu-no-mugimeshi.</title>
        <authorList>
            <person name="Wang C.M."/>
            <person name="Zheng Y."/>
            <person name="Sakai Y."/>
            <person name="Toyoda A."/>
            <person name="Minakuchi Y."/>
            <person name="Abe K."/>
            <person name="Yokota A."/>
            <person name="Yabe S."/>
        </authorList>
    </citation>
    <scope>NUCLEOTIDE SEQUENCE [LARGE SCALE GENOMIC DNA]</scope>
    <source>
        <strain evidence="10">Uno16</strain>
    </source>
</reference>
<protein>
    <recommendedName>
        <fullName evidence="8">Glycosyltransferase 2-like domain-containing protein</fullName>
    </recommendedName>
</protein>
<dbReference type="GO" id="GO:0016757">
    <property type="term" value="F:glycosyltransferase activity"/>
    <property type="evidence" value="ECO:0007669"/>
    <property type="project" value="UniProtKB-KW"/>
</dbReference>
<evidence type="ECO:0000256" key="1">
    <source>
        <dbReference type="ARBA" id="ARBA00004141"/>
    </source>
</evidence>
<dbReference type="AlphaFoldDB" id="A0A402BK37"/>
<dbReference type="InterPro" id="IPR001173">
    <property type="entry name" value="Glyco_trans_2-like"/>
</dbReference>
<dbReference type="RefSeq" id="WP_161982678.1">
    <property type="nucleotide sequence ID" value="NZ_BIFT01000002.1"/>
</dbReference>
<keyword evidence="2" id="KW-0328">Glycosyltransferase</keyword>
<feature type="transmembrane region" description="Helical" evidence="7">
    <location>
        <begin position="403"/>
        <end position="421"/>
    </location>
</feature>
<dbReference type="EMBL" id="BIFT01000002">
    <property type="protein sequence ID" value="GCE31705.1"/>
    <property type="molecule type" value="Genomic_DNA"/>
</dbReference>
<evidence type="ECO:0000256" key="5">
    <source>
        <dbReference type="ARBA" id="ARBA00022989"/>
    </source>
</evidence>
<dbReference type="InterPro" id="IPR050321">
    <property type="entry name" value="Glycosyltr_2/OpgH_subfam"/>
</dbReference>
<gene>
    <name evidence="9" type="ORF">KDA_71890</name>
</gene>
<dbReference type="SUPFAM" id="SSF53448">
    <property type="entry name" value="Nucleotide-diphospho-sugar transferases"/>
    <property type="match status" value="1"/>
</dbReference>
<feature type="transmembrane region" description="Helical" evidence="7">
    <location>
        <begin position="69"/>
        <end position="88"/>
    </location>
</feature>
<keyword evidence="3" id="KW-0808">Transferase</keyword>
<organism evidence="9 10">
    <name type="scientific">Dictyobacter alpinus</name>
    <dbReference type="NCBI Taxonomy" id="2014873"/>
    <lineage>
        <taxon>Bacteria</taxon>
        <taxon>Bacillati</taxon>
        <taxon>Chloroflexota</taxon>
        <taxon>Ktedonobacteria</taxon>
        <taxon>Ktedonobacterales</taxon>
        <taxon>Dictyobacteraceae</taxon>
        <taxon>Dictyobacter</taxon>
    </lineage>
</organism>
<feature type="transmembrane region" description="Helical" evidence="7">
    <location>
        <begin position="436"/>
        <end position="455"/>
    </location>
</feature>
<keyword evidence="5 7" id="KW-1133">Transmembrane helix</keyword>
<accession>A0A402BK37</accession>
<evidence type="ECO:0000256" key="2">
    <source>
        <dbReference type="ARBA" id="ARBA00022676"/>
    </source>
</evidence>
<dbReference type="CDD" id="cd06427">
    <property type="entry name" value="CESA_like_2"/>
    <property type="match status" value="1"/>
</dbReference>
<evidence type="ECO:0000256" key="7">
    <source>
        <dbReference type="SAM" id="Phobius"/>
    </source>
</evidence>
<comment type="caution">
    <text evidence="9">The sequence shown here is derived from an EMBL/GenBank/DDBJ whole genome shotgun (WGS) entry which is preliminary data.</text>
</comment>